<reference evidence="4 5" key="1">
    <citation type="submission" date="2014-11" db="EMBL/GenBank/DDBJ databases">
        <title>Genome sequence of Microbacterium mangrovi MUSC 115(T).</title>
        <authorList>
            <person name="Lee L.-H."/>
        </authorList>
    </citation>
    <scope>NUCLEOTIDE SEQUENCE [LARGE SCALE GENOMIC DNA]</scope>
    <source>
        <strain evidence="4 5">MUSC 115</strain>
    </source>
</reference>
<dbReference type="InterPro" id="IPR029058">
    <property type="entry name" value="AB_hydrolase_fold"/>
</dbReference>
<name>A0A0B2AD56_9MICO</name>
<dbReference type="EMBL" id="JTDK01000002">
    <property type="protein sequence ID" value="KHK99576.1"/>
    <property type="molecule type" value="Genomic_DNA"/>
</dbReference>
<comment type="similarity">
    <text evidence="1">Belongs to the peptidase S33 family.</text>
</comment>
<protein>
    <recommendedName>
        <fullName evidence="3">AB hydrolase-1 domain-containing protein</fullName>
    </recommendedName>
</protein>
<keyword evidence="5" id="KW-1185">Reference proteome</keyword>
<dbReference type="PANTHER" id="PTHR43248:SF2">
    <property type="entry name" value="PROLYL AMINOPEPTIDASE"/>
    <property type="match status" value="1"/>
</dbReference>
<proteinExistence type="inferred from homology"/>
<dbReference type="STRING" id="1348253.LK09_02910"/>
<evidence type="ECO:0000256" key="2">
    <source>
        <dbReference type="ARBA" id="ARBA00022801"/>
    </source>
</evidence>
<dbReference type="SUPFAM" id="SSF53474">
    <property type="entry name" value="alpha/beta-Hydrolases"/>
    <property type="match status" value="1"/>
</dbReference>
<dbReference type="Gene3D" id="3.40.50.1820">
    <property type="entry name" value="alpha/beta hydrolase"/>
    <property type="match status" value="1"/>
</dbReference>
<comment type="caution">
    <text evidence="4">The sequence shown here is derived from an EMBL/GenBank/DDBJ whole genome shotgun (WGS) entry which is preliminary data.</text>
</comment>
<evidence type="ECO:0000256" key="1">
    <source>
        <dbReference type="ARBA" id="ARBA00010088"/>
    </source>
</evidence>
<dbReference type="PANTHER" id="PTHR43248">
    <property type="entry name" value="2-SUCCINYL-6-HYDROXY-2,4-CYCLOHEXADIENE-1-CARBOXYLATE SYNTHASE"/>
    <property type="match status" value="1"/>
</dbReference>
<dbReference type="RefSeq" id="WP_039395573.1">
    <property type="nucleotide sequence ID" value="NZ_JTDK01000002.1"/>
</dbReference>
<evidence type="ECO:0000313" key="4">
    <source>
        <dbReference type="EMBL" id="KHK99576.1"/>
    </source>
</evidence>
<evidence type="ECO:0000313" key="5">
    <source>
        <dbReference type="Proteomes" id="UP000031030"/>
    </source>
</evidence>
<dbReference type="InterPro" id="IPR000073">
    <property type="entry name" value="AB_hydrolase_1"/>
</dbReference>
<dbReference type="Pfam" id="PF12697">
    <property type="entry name" value="Abhydrolase_6"/>
    <property type="match status" value="1"/>
</dbReference>
<dbReference type="InterPro" id="IPR051601">
    <property type="entry name" value="Serine_prot/Carboxylest_S33"/>
</dbReference>
<sequence length="236" mass="25008">MRLHVEEAGTGPRVAVLLHGMMGSSESWWRVSALLADRGYQVLAVDLPGHGLSDRDPQLTVERAAAAVVQAVEDAGGGHPAVAIGHSFGGVVLAAAAARLAPEVTVYVDAPLRIAGGQDRVELAEEYEGDRRLRTVEGLRRTRPHYSERDRVAEAHAAELFDPATAAAVAAGPGGTWMPEPGSIVVRPDPSPYVDDDDVELLVARGVSVRSIPGGAHSLWYSHFDEFVAALPEVFG</sequence>
<evidence type="ECO:0000259" key="3">
    <source>
        <dbReference type="Pfam" id="PF12697"/>
    </source>
</evidence>
<dbReference type="GO" id="GO:0016787">
    <property type="term" value="F:hydrolase activity"/>
    <property type="evidence" value="ECO:0007669"/>
    <property type="project" value="UniProtKB-KW"/>
</dbReference>
<keyword evidence="2" id="KW-0378">Hydrolase</keyword>
<accession>A0A0B2AD56</accession>
<dbReference type="PRINTS" id="PR00111">
    <property type="entry name" value="ABHYDROLASE"/>
</dbReference>
<dbReference type="Proteomes" id="UP000031030">
    <property type="component" value="Unassembled WGS sequence"/>
</dbReference>
<feature type="domain" description="AB hydrolase-1" evidence="3">
    <location>
        <begin position="16"/>
        <end position="230"/>
    </location>
</feature>
<dbReference type="AlphaFoldDB" id="A0A0B2AD56"/>
<dbReference type="OrthoDB" id="8444301at2"/>
<gene>
    <name evidence="4" type="ORF">LK09_02910</name>
</gene>
<organism evidence="4 5">
    <name type="scientific">Microbacterium mangrovi</name>
    <dbReference type="NCBI Taxonomy" id="1348253"/>
    <lineage>
        <taxon>Bacteria</taxon>
        <taxon>Bacillati</taxon>
        <taxon>Actinomycetota</taxon>
        <taxon>Actinomycetes</taxon>
        <taxon>Micrococcales</taxon>
        <taxon>Microbacteriaceae</taxon>
        <taxon>Microbacterium</taxon>
    </lineage>
</organism>